<name>A0A2A2WKE6_9ACTN</name>
<proteinExistence type="predicted"/>
<gene>
    <name evidence="3" type="ORF">CEY15_17750</name>
</gene>
<dbReference type="InterPro" id="IPR015378">
    <property type="entry name" value="Transposase-like_Mu_C"/>
</dbReference>
<dbReference type="AlphaFoldDB" id="A0A2A2WKE6"/>
<evidence type="ECO:0000256" key="1">
    <source>
        <dbReference type="SAM" id="MobiDB-lite"/>
    </source>
</evidence>
<protein>
    <submittedName>
        <fullName evidence="3">Transposase</fullName>
    </submittedName>
</protein>
<dbReference type="Gene3D" id="2.30.30.130">
    <property type="entry name" value="Transposase, Mu, C-terminal"/>
    <property type="match status" value="1"/>
</dbReference>
<dbReference type="SUPFAM" id="SSF50610">
    <property type="entry name" value="mu transposase, C-terminal domain"/>
    <property type="match status" value="1"/>
</dbReference>
<dbReference type="InterPro" id="IPR009004">
    <property type="entry name" value="Transposase_Mu_C"/>
</dbReference>
<feature type="domain" description="Transposase-like Mu C-terminal" evidence="2">
    <location>
        <begin position="62"/>
        <end position="119"/>
    </location>
</feature>
<organism evidence="3 4">
    <name type="scientific">Dietzia natronolimnaea</name>
    <dbReference type="NCBI Taxonomy" id="161920"/>
    <lineage>
        <taxon>Bacteria</taxon>
        <taxon>Bacillati</taxon>
        <taxon>Actinomycetota</taxon>
        <taxon>Actinomycetes</taxon>
        <taxon>Mycobacteriales</taxon>
        <taxon>Dietziaceae</taxon>
        <taxon>Dietzia</taxon>
    </lineage>
</organism>
<reference evidence="4" key="1">
    <citation type="submission" date="2017-09" db="EMBL/GenBank/DDBJ databases">
        <authorList>
            <person name="Zhang Y."/>
            <person name="Huang X."/>
            <person name="Liu J."/>
            <person name="Lu L."/>
            <person name="Peng K."/>
        </authorList>
    </citation>
    <scope>NUCLEOTIDE SEQUENCE [LARGE SCALE GENOMIC DNA]</scope>
    <source>
        <strain evidence="4">S-XJ-1</strain>
    </source>
</reference>
<dbReference type="Proteomes" id="UP000218810">
    <property type="component" value="Unassembled WGS sequence"/>
</dbReference>
<keyword evidence="4" id="KW-1185">Reference proteome</keyword>
<accession>A0A2A2WKE6</accession>
<dbReference type="EMBL" id="NTGA01000091">
    <property type="protein sequence ID" value="PAY21670.1"/>
    <property type="molecule type" value="Genomic_DNA"/>
</dbReference>
<dbReference type="Pfam" id="PF09299">
    <property type="entry name" value="Mu-transpos_C"/>
    <property type="match status" value="1"/>
</dbReference>
<dbReference type="RefSeq" id="WP_176475193.1">
    <property type="nucleotide sequence ID" value="NZ_NTGA01000091.1"/>
</dbReference>
<feature type="region of interest" description="Disordered" evidence="1">
    <location>
        <begin position="161"/>
        <end position="189"/>
    </location>
</feature>
<evidence type="ECO:0000313" key="4">
    <source>
        <dbReference type="Proteomes" id="UP000218810"/>
    </source>
</evidence>
<evidence type="ECO:0000259" key="2">
    <source>
        <dbReference type="Pfam" id="PF09299"/>
    </source>
</evidence>
<comment type="caution">
    <text evidence="3">The sequence shown here is derived from an EMBL/GenBank/DDBJ whole genome shotgun (WGS) entry which is preliminary data.</text>
</comment>
<evidence type="ECO:0000313" key="3">
    <source>
        <dbReference type="EMBL" id="PAY21670.1"/>
    </source>
</evidence>
<sequence>RGQRHPEPVLTLPELDTAIGEFISAKYHRRTHPETGDSPYRTWIGDGWLPRLPETIDDLNLLLLTVAKTRIVHRDGVRFQGLRYVSPLLAAYVKEQVVIRYDPRDISEIHVFHKNQYICKAVDPDHASTTVSLKDIQHARAVRRRELRGQIAERIAVVTGHQGPSFPASPAPTSPARRKTKLRTYLEDD</sequence>
<feature type="non-terminal residue" evidence="3">
    <location>
        <position position="1"/>
    </location>
</feature>